<feature type="transmembrane region" description="Helical" evidence="5">
    <location>
        <begin position="6"/>
        <end position="30"/>
    </location>
</feature>
<dbReference type="InterPro" id="IPR051415">
    <property type="entry name" value="LAAT-1"/>
</dbReference>
<gene>
    <name evidence="6" type="ORF">COCSADRAFT_188797</name>
</gene>
<dbReference type="GO" id="GO:0016020">
    <property type="term" value="C:membrane"/>
    <property type="evidence" value="ECO:0007669"/>
    <property type="project" value="UniProtKB-SubCell"/>
</dbReference>
<proteinExistence type="predicted"/>
<evidence type="ECO:0000256" key="2">
    <source>
        <dbReference type="ARBA" id="ARBA00022692"/>
    </source>
</evidence>
<dbReference type="OrthoDB" id="407617at2759"/>
<feature type="transmembrane region" description="Helical" evidence="5">
    <location>
        <begin position="94"/>
        <end position="118"/>
    </location>
</feature>
<sequence length="654" mass="70936">MDVPVAANVLGTMGAVCWSIQLIPQIVVNYRRHNATGLQPTMMMLWAWAGVPLGVYNIAEDYNIALRIQPQILTVLSLVTWIQCYYYEKNWSVLSSLAVVVPIASLMGGVQTGLIFAIRHAQRQDLQWPSILMAVASAALLAAGVMRHYIDIYLFRTVRGISFIFVAIDALGDVFSLVSVLFQPTLDVLGIVIYGTELTLWIGIFACGAYYNLSPWIVSQTNGRGRSHAVCDESARPAANLNTGEDGAAVASGIALHNLPSSTEGGLHHTGHKWATYRARFHRLGGLQVLGIVHRLLSAHLFALQSERRASSRHQSFKTYRLNREYFSAILTRRSNTPDIATKTSAMISIMMAKATSLDCQSDAPSAPNPTPVTEPVGTPFASGPVDPPPEMDYAAVAKILAPIQESLNEAAEEAGYPSPPINTPVVGSPEPSIIYRNPKTRGRGFSAIGDRLAQLKLDNRKLRQHEGDAGSVNYSPEPSVAEDEEADIASVSEAVSDSGKNRYARRALAPISVTEGTVPIALGSPAANPRIAEYLSFTSDDLPTSSVAPCFPSTLMEMGTSYIEPAVHGGSDSLRSEGVTEKSNWAEELEDAVNRAFLRLEQLAADEVKMDASKTFEEYYIARLERLLGSDKRAVPVLVQKADKAGKVNKANK</sequence>
<dbReference type="GeneID" id="19133647"/>
<comment type="subcellular location">
    <subcellularLocation>
        <location evidence="1">Membrane</location>
        <topology evidence="1">Multi-pass membrane protein</topology>
    </subcellularLocation>
</comment>
<dbReference type="HOGENOM" id="CLU_419188_0_0_1"/>
<evidence type="ECO:0008006" key="8">
    <source>
        <dbReference type="Google" id="ProtNLM"/>
    </source>
</evidence>
<keyword evidence="4 5" id="KW-0472">Membrane</keyword>
<keyword evidence="7" id="KW-1185">Reference proteome</keyword>
<keyword evidence="2 5" id="KW-0812">Transmembrane</keyword>
<reference evidence="7" key="2">
    <citation type="journal article" date="2013" name="PLoS Genet.">
        <title>Comparative genome structure, secondary metabolite, and effector coding capacity across Cochliobolus pathogens.</title>
        <authorList>
            <person name="Condon B.J."/>
            <person name="Leng Y."/>
            <person name="Wu D."/>
            <person name="Bushley K.E."/>
            <person name="Ohm R.A."/>
            <person name="Otillar R."/>
            <person name="Martin J."/>
            <person name="Schackwitz W."/>
            <person name="Grimwood J."/>
            <person name="MohdZainudin N."/>
            <person name="Xue C."/>
            <person name="Wang R."/>
            <person name="Manning V.A."/>
            <person name="Dhillon B."/>
            <person name="Tu Z.J."/>
            <person name="Steffenson B.J."/>
            <person name="Salamov A."/>
            <person name="Sun H."/>
            <person name="Lowry S."/>
            <person name="LaButti K."/>
            <person name="Han J."/>
            <person name="Copeland A."/>
            <person name="Lindquist E."/>
            <person name="Barry K."/>
            <person name="Schmutz J."/>
            <person name="Baker S.E."/>
            <person name="Ciuffetti L.M."/>
            <person name="Grigoriev I.V."/>
            <person name="Zhong S."/>
            <person name="Turgeon B.G."/>
        </authorList>
    </citation>
    <scope>NUCLEOTIDE SEQUENCE [LARGE SCALE GENOMIC DNA]</scope>
    <source>
        <strain evidence="7">ND90Pr / ATCC 201652</strain>
    </source>
</reference>
<evidence type="ECO:0000313" key="7">
    <source>
        <dbReference type="Proteomes" id="UP000016934"/>
    </source>
</evidence>
<protein>
    <recommendedName>
        <fullName evidence="8">PQ loop repeat protein</fullName>
    </recommendedName>
</protein>
<feature type="transmembrane region" description="Helical" evidence="5">
    <location>
        <begin position="42"/>
        <end position="59"/>
    </location>
</feature>
<feature type="transmembrane region" description="Helical" evidence="5">
    <location>
        <begin position="188"/>
        <end position="211"/>
    </location>
</feature>
<evidence type="ECO:0000313" key="6">
    <source>
        <dbReference type="EMBL" id="EMD66470.1"/>
    </source>
</evidence>
<dbReference type="Pfam" id="PF04193">
    <property type="entry name" value="PQ-loop"/>
    <property type="match status" value="1"/>
</dbReference>
<dbReference type="eggNOG" id="KOG2913">
    <property type="taxonomic scope" value="Eukaryota"/>
</dbReference>
<dbReference type="Proteomes" id="UP000016934">
    <property type="component" value="Unassembled WGS sequence"/>
</dbReference>
<reference evidence="6 7" key="1">
    <citation type="journal article" date="2012" name="PLoS Pathog.">
        <title>Diverse lifestyles and strategies of plant pathogenesis encoded in the genomes of eighteen Dothideomycetes fungi.</title>
        <authorList>
            <person name="Ohm R.A."/>
            <person name="Feau N."/>
            <person name="Henrissat B."/>
            <person name="Schoch C.L."/>
            <person name="Horwitz B.A."/>
            <person name="Barry K.W."/>
            <person name="Condon B.J."/>
            <person name="Copeland A.C."/>
            <person name="Dhillon B."/>
            <person name="Glaser F."/>
            <person name="Hesse C.N."/>
            <person name="Kosti I."/>
            <person name="LaButti K."/>
            <person name="Lindquist E.A."/>
            <person name="Lucas S."/>
            <person name="Salamov A.A."/>
            <person name="Bradshaw R.E."/>
            <person name="Ciuffetti L."/>
            <person name="Hamelin R.C."/>
            <person name="Kema G.H.J."/>
            <person name="Lawrence C."/>
            <person name="Scott J.A."/>
            <person name="Spatafora J.W."/>
            <person name="Turgeon B.G."/>
            <person name="de Wit P.J.G.M."/>
            <person name="Zhong S."/>
            <person name="Goodwin S.B."/>
            <person name="Grigoriev I.V."/>
        </authorList>
    </citation>
    <scope>NUCLEOTIDE SEQUENCE [LARGE SCALE GENOMIC DNA]</scope>
    <source>
        <strain evidence="7">ND90Pr / ATCC 201652</strain>
    </source>
</reference>
<dbReference type="AlphaFoldDB" id="M2SW00"/>
<feature type="transmembrane region" description="Helical" evidence="5">
    <location>
        <begin position="71"/>
        <end position="87"/>
    </location>
</feature>
<dbReference type="PANTHER" id="PTHR16201:SF37">
    <property type="entry name" value="PQ-LOOP REPEAT-CONTAINING PROTEIN"/>
    <property type="match status" value="1"/>
</dbReference>
<evidence type="ECO:0000256" key="3">
    <source>
        <dbReference type="ARBA" id="ARBA00022989"/>
    </source>
</evidence>
<keyword evidence="3 5" id="KW-1133">Transmembrane helix</keyword>
<dbReference type="SMART" id="SM00679">
    <property type="entry name" value="CTNS"/>
    <property type="match status" value="1"/>
</dbReference>
<accession>M2SW00</accession>
<evidence type="ECO:0000256" key="4">
    <source>
        <dbReference type="ARBA" id="ARBA00023136"/>
    </source>
</evidence>
<organism evidence="6 7">
    <name type="scientific">Cochliobolus sativus (strain ND90Pr / ATCC 201652)</name>
    <name type="common">Common root rot and spot blotch fungus</name>
    <name type="synonym">Bipolaris sorokiniana</name>
    <dbReference type="NCBI Taxonomy" id="665912"/>
    <lineage>
        <taxon>Eukaryota</taxon>
        <taxon>Fungi</taxon>
        <taxon>Dikarya</taxon>
        <taxon>Ascomycota</taxon>
        <taxon>Pezizomycotina</taxon>
        <taxon>Dothideomycetes</taxon>
        <taxon>Pleosporomycetidae</taxon>
        <taxon>Pleosporales</taxon>
        <taxon>Pleosporineae</taxon>
        <taxon>Pleosporaceae</taxon>
        <taxon>Bipolaris</taxon>
    </lineage>
</organism>
<feature type="transmembrane region" description="Helical" evidence="5">
    <location>
        <begin position="130"/>
        <end position="150"/>
    </location>
</feature>
<dbReference type="PANTHER" id="PTHR16201">
    <property type="entry name" value="SEVEN TRANSMEMBRANE PROTEIN 1-RELATED"/>
    <property type="match status" value="1"/>
</dbReference>
<dbReference type="KEGG" id="bsc:COCSADRAFT_188797"/>
<name>M2SW00_COCSN</name>
<dbReference type="Gene3D" id="1.20.1280.290">
    <property type="match status" value="1"/>
</dbReference>
<feature type="transmembrane region" description="Helical" evidence="5">
    <location>
        <begin position="162"/>
        <end position="182"/>
    </location>
</feature>
<dbReference type="EMBL" id="KB445640">
    <property type="protein sequence ID" value="EMD66470.1"/>
    <property type="molecule type" value="Genomic_DNA"/>
</dbReference>
<dbReference type="OMA" id="WTADINT"/>
<dbReference type="InterPro" id="IPR006603">
    <property type="entry name" value="PQ-loop_rpt"/>
</dbReference>
<evidence type="ECO:0000256" key="5">
    <source>
        <dbReference type="SAM" id="Phobius"/>
    </source>
</evidence>
<dbReference type="RefSeq" id="XP_007697956.1">
    <property type="nucleotide sequence ID" value="XM_007699766.1"/>
</dbReference>
<evidence type="ECO:0000256" key="1">
    <source>
        <dbReference type="ARBA" id="ARBA00004141"/>
    </source>
</evidence>